<gene>
    <name evidence="5" type="ORF">EDD42_3384</name>
</gene>
<name>A0A3N2C6Y0_9MICO</name>
<dbReference type="AlphaFoldDB" id="A0A3N2C6Y0"/>
<evidence type="ECO:0000256" key="1">
    <source>
        <dbReference type="ARBA" id="ARBA00010613"/>
    </source>
</evidence>
<dbReference type="PROSITE" id="PS50263">
    <property type="entry name" value="CN_HYDROLASE"/>
    <property type="match status" value="1"/>
</dbReference>
<dbReference type="Proteomes" id="UP000266915">
    <property type="component" value="Unassembled WGS sequence"/>
</dbReference>
<evidence type="ECO:0000259" key="4">
    <source>
        <dbReference type="PROSITE" id="PS50263"/>
    </source>
</evidence>
<organism evidence="5 6">
    <name type="scientific">Plantibacter flavus</name>
    <dbReference type="NCBI Taxonomy" id="150123"/>
    <lineage>
        <taxon>Bacteria</taxon>
        <taxon>Bacillati</taxon>
        <taxon>Actinomycetota</taxon>
        <taxon>Actinomycetes</taxon>
        <taxon>Micrococcales</taxon>
        <taxon>Microbacteriaceae</taxon>
        <taxon>Plantibacter</taxon>
    </lineage>
</organism>
<proteinExistence type="inferred from homology"/>
<evidence type="ECO:0000256" key="2">
    <source>
        <dbReference type="ARBA" id="ARBA00022801"/>
    </source>
</evidence>
<dbReference type="GO" id="GO:0050126">
    <property type="term" value="F:N-carbamoylputrescine amidase activity"/>
    <property type="evidence" value="ECO:0007669"/>
    <property type="project" value="TreeGrafter"/>
</dbReference>
<dbReference type="GO" id="GO:0033388">
    <property type="term" value="P:putrescine biosynthetic process from arginine"/>
    <property type="evidence" value="ECO:0007669"/>
    <property type="project" value="TreeGrafter"/>
</dbReference>
<dbReference type="InterPro" id="IPR050345">
    <property type="entry name" value="Aliph_Amidase/BUP"/>
</dbReference>
<dbReference type="SUPFAM" id="SSF56317">
    <property type="entry name" value="Carbon-nitrogen hydrolase"/>
    <property type="match status" value="1"/>
</dbReference>
<evidence type="ECO:0000313" key="6">
    <source>
        <dbReference type="Proteomes" id="UP000266915"/>
    </source>
</evidence>
<keyword evidence="2 5" id="KW-0378">Hydrolase</keyword>
<dbReference type="PANTHER" id="PTHR43674">
    <property type="entry name" value="NITRILASE C965.09-RELATED"/>
    <property type="match status" value="1"/>
</dbReference>
<dbReference type="PROSITE" id="PS01227">
    <property type="entry name" value="UPF0012"/>
    <property type="match status" value="1"/>
</dbReference>
<evidence type="ECO:0000256" key="3">
    <source>
        <dbReference type="SAM" id="MobiDB-lite"/>
    </source>
</evidence>
<protein>
    <submittedName>
        <fullName evidence="5">Putative amidohydrolase</fullName>
    </submittedName>
</protein>
<sequence>MVPSARASYDRWMTSTDPTGATDHSDPDERSIQVRAQELAPVLGDLDGNLRTIEAAIRDAVADGVQLLVLPELATSGYYLGNPEAARAVALPSDASVFTEWASLLPEDAVVVVGFCELDGDEIRNSALVLGTSGVLGVYRKVHLWDEEQSVFVAGRETQPVVETPLGRLGVLVCYDLEFPEVPRGLALRGADLLVVPTNWPLVERPDGERAPEVVQAMAAARASAIPIVCCDRSGTEAGNPWTEGTTIIPADGWPVGGKDARGRVDATVRIDRGATRIGPRNDVLADRRPELYGAVTGERSSLG</sequence>
<comment type="similarity">
    <text evidence="1">Belongs to the carbon-nitrogen hydrolase superfamily. NIT1/NIT2 family.</text>
</comment>
<evidence type="ECO:0000313" key="5">
    <source>
        <dbReference type="EMBL" id="ROR83273.1"/>
    </source>
</evidence>
<feature type="domain" description="CN hydrolase" evidence="4">
    <location>
        <begin position="32"/>
        <end position="284"/>
    </location>
</feature>
<dbReference type="InterPro" id="IPR003010">
    <property type="entry name" value="C-N_Hydrolase"/>
</dbReference>
<feature type="region of interest" description="Disordered" evidence="3">
    <location>
        <begin position="1"/>
        <end position="27"/>
    </location>
</feature>
<dbReference type="InterPro" id="IPR036526">
    <property type="entry name" value="C-N_Hydrolase_sf"/>
</dbReference>
<accession>A0A3N2C6Y0</accession>
<dbReference type="EMBL" id="RKHL01000001">
    <property type="protein sequence ID" value="ROR83273.1"/>
    <property type="molecule type" value="Genomic_DNA"/>
</dbReference>
<reference evidence="5 6" key="1">
    <citation type="submission" date="2018-11" db="EMBL/GenBank/DDBJ databases">
        <title>Sequencing the genomes of 1000 actinobacteria strains.</title>
        <authorList>
            <person name="Klenk H.-P."/>
        </authorList>
    </citation>
    <scope>NUCLEOTIDE SEQUENCE [LARGE SCALE GENOMIC DNA]</scope>
    <source>
        <strain evidence="5 6">DSM 14012</strain>
    </source>
</reference>
<dbReference type="PANTHER" id="PTHR43674:SF2">
    <property type="entry name" value="BETA-UREIDOPROPIONASE"/>
    <property type="match status" value="1"/>
</dbReference>
<dbReference type="Pfam" id="PF00795">
    <property type="entry name" value="CN_hydrolase"/>
    <property type="match status" value="1"/>
</dbReference>
<dbReference type="Gene3D" id="3.60.110.10">
    <property type="entry name" value="Carbon-nitrogen hydrolase"/>
    <property type="match status" value="1"/>
</dbReference>
<dbReference type="InterPro" id="IPR001110">
    <property type="entry name" value="UPF0012_CS"/>
</dbReference>
<keyword evidence="6" id="KW-1185">Reference proteome</keyword>
<comment type="caution">
    <text evidence="5">The sequence shown here is derived from an EMBL/GenBank/DDBJ whole genome shotgun (WGS) entry which is preliminary data.</text>
</comment>